<evidence type="ECO:0000313" key="1">
    <source>
        <dbReference type="EMBL" id="KAH3813547.1"/>
    </source>
</evidence>
<proteinExistence type="predicted"/>
<organism evidence="1 2">
    <name type="scientific">Dreissena polymorpha</name>
    <name type="common">Zebra mussel</name>
    <name type="synonym">Mytilus polymorpha</name>
    <dbReference type="NCBI Taxonomy" id="45954"/>
    <lineage>
        <taxon>Eukaryota</taxon>
        <taxon>Metazoa</taxon>
        <taxon>Spiralia</taxon>
        <taxon>Lophotrochozoa</taxon>
        <taxon>Mollusca</taxon>
        <taxon>Bivalvia</taxon>
        <taxon>Autobranchia</taxon>
        <taxon>Heteroconchia</taxon>
        <taxon>Euheterodonta</taxon>
        <taxon>Imparidentia</taxon>
        <taxon>Neoheterodontei</taxon>
        <taxon>Myida</taxon>
        <taxon>Dreissenoidea</taxon>
        <taxon>Dreissenidae</taxon>
        <taxon>Dreissena</taxon>
    </lineage>
</organism>
<keyword evidence="2" id="KW-1185">Reference proteome</keyword>
<gene>
    <name evidence="1" type="ORF">DPMN_142008</name>
</gene>
<name>A0A9D4JN34_DREPO</name>
<comment type="caution">
    <text evidence="1">The sequence shown here is derived from an EMBL/GenBank/DDBJ whole genome shotgun (WGS) entry which is preliminary data.</text>
</comment>
<accession>A0A9D4JN34</accession>
<dbReference type="AlphaFoldDB" id="A0A9D4JN34"/>
<sequence>MQLADKNSVLKGFVTQPIHVQLGKQSSREGICVAPISDEMLLGHDLLCHFKASIDLHSDCLLVNGESIPLNTTFRDKPVVADVIMSKRTVVPPNSVVRVPCKLEGKLGAYNMEPVNNLQVLMPCIIRATNEGPVVCLENQSDQLKAINKGVVVGNAYAFETSLRAAINKRCP</sequence>
<reference evidence="1" key="2">
    <citation type="submission" date="2020-11" db="EMBL/GenBank/DDBJ databases">
        <authorList>
            <person name="McCartney M.A."/>
            <person name="Auch B."/>
            <person name="Kono T."/>
            <person name="Mallez S."/>
            <person name="Becker A."/>
            <person name="Gohl D.M."/>
            <person name="Silverstein K.A.T."/>
            <person name="Koren S."/>
            <person name="Bechman K.B."/>
            <person name="Herman A."/>
            <person name="Abrahante J.E."/>
            <person name="Garbe J."/>
        </authorList>
    </citation>
    <scope>NUCLEOTIDE SEQUENCE</scope>
    <source>
        <strain evidence="1">Duluth1</strain>
        <tissue evidence="1">Whole animal</tissue>
    </source>
</reference>
<protein>
    <submittedName>
        <fullName evidence="1">Uncharacterized protein</fullName>
    </submittedName>
</protein>
<dbReference type="Proteomes" id="UP000828390">
    <property type="component" value="Unassembled WGS sequence"/>
</dbReference>
<reference evidence="1" key="1">
    <citation type="journal article" date="2019" name="bioRxiv">
        <title>The Genome of the Zebra Mussel, Dreissena polymorpha: A Resource for Invasive Species Research.</title>
        <authorList>
            <person name="McCartney M.A."/>
            <person name="Auch B."/>
            <person name="Kono T."/>
            <person name="Mallez S."/>
            <person name="Zhang Y."/>
            <person name="Obille A."/>
            <person name="Becker A."/>
            <person name="Abrahante J.E."/>
            <person name="Garbe J."/>
            <person name="Badalamenti J.P."/>
            <person name="Herman A."/>
            <person name="Mangelson H."/>
            <person name="Liachko I."/>
            <person name="Sullivan S."/>
            <person name="Sone E.D."/>
            <person name="Koren S."/>
            <person name="Silverstein K.A.T."/>
            <person name="Beckman K.B."/>
            <person name="Gohl D.M."/>
        </authorList>
    </citation>
    <scope>NUCLEOTIDE SEQUENCE</scope>
    <source>
        <strain evidence="1">Duluth1</strain>
        <tissue evidence="1">Whole animal</tissue>
    </source>
</reference>
<dbReference type="EMBL" id="JAIWYP010000006">
    <property type="protein sequence ID" value="KAH3813547.1"/>
    <property type="molecule type" value="Genomic_DNA"/>
</dbReference>
<evidence type="ECO:0000313" key="2">
    <source>
        <dbReference type="Proteomes" id="UP000828390"/>
    </source>
</evidence>